<sequence>MKKSQISNLLRQLRLIYLTDKVRYHLQKYKNRRVNSNFKNNHKDIKLPPDYLMYESFQMDYDKYYNGGLNMAKWLTEHFSKHIELKNVRVLDWGCGPGRIIRHMPKVINNGCEFFGTDYNERSIDWCSKNLPDIKFNKNELTANLPYESNYMDVIYGISIFTHLSEQLHYDWFNELHRVLKPGGIMLLTMQGDNFKVKLSETELNTYSQGKIVVRGNVKEGHRTYSAFHPKPFVETLFKDVEILDHIIQTSTSKDWVPQDIWIIRKTS</sequence>
<dbReference type="InterPro" id="IPR041698">
    <property type="entry name" value="Methyltransf_25"/>
</dbReference>
<evidence type="ECO:0000256" key="2">
    <source>
        <dbReference type="ARBA" id="ARBA00022679"/>
    </source>
</evidence>
<dbReference type="EC" id="2.1.-.-" evidence="4"/>
<dbReference type="Pfam" id="PF13649">
    <property type="entry name" value="Methyltransf_25"/>
    <property type="match status" value="1"/>
</dbReference>
<protein>
    <submittedName>
        <fullName evidence="4">Class I SAM-dependent methyltransferase</fullName>
        <ecNumber evidence="4">2.1.-.-</ecNumber>
    </submittedName>
</protein>
<dbReference type="GO" id="GO:0032259">
    <property type="term" value="P:methylation"/>
    <property type="evidence" value="ECO:0007669"/>
    <property type="project" value="UniProtKB-KW"/>
</dbReference>
<dbReference type="CDD" id="cd02440">
    <property type="entry name" value="AdoMet_MTases"/>
    <property type="match status" value="1"/>
</dbReference>
<evidence type="ECO:0000259" key="3">
    <source>
        <dbReference type="Pfam" id="PF13649"/>
    </source>
</evidence>
<gene>
    <name evidence="4" type="ORF">ACFFGA_10495</name>
</gene>
<accession>A0ABV6Q9N8</accession>
<keyword evidence="5" id="KW-1185">Reference proteome</keyword>
<evidence type="ECO:0000313" key="5">
    <source>
        <dbReference type="Proteomes" id="UP001589832"/>
    </source>
</evidence>
<evidence type="ECO:0000313" key="4">
    <source>
        <dbReference type="EMBL" id="MFC0604983.1"/>
    </source>
</evidence>
<keyword evidence="1 4" id="KW-0489">Methyltransferase</keyword>
<dbReference type="Proteomes" id="UP001589832">
    <property type="component" value="Unassembled WGS sequence"/>
</dbReference>
<dbReference type="GO" id="GO:0008168">
    <property type="term" value="F:methyltransferase activity"/>
    <property type="evidence" value="ECO:0007669"/>
    <property type="project" value="UniProtKB-KW"/>
</dbReference>
<dbReference type="EMBL" id="JBHLTQ010000005">
    <property type="protein sequence ID" value="MFC0604983.1"/>
    <property type="molecule type" value="Genomic_DNA"/>
</dbReference>
<dbReference type="InterPro" id="IPR029063">
    <property type="entry name" value="SAM-dependent_MTases_sf"/>
</dbReference>
<name>A0ABV6Q9N8_9FLAO</name>
<proteinExistence type="predicted"/>
<dbReference type="Gene3D" id="3.40.50.150">
    <property type="entry name" value="Vaccinia Virus protein VP39"/>
    <property type="match status" value="1"/>
</dbReference>
<dbReference type="RefSeq" id="WP_386063552.1">
    <property type="nucleotide sequence ID" value="NZ_JBHLTQ010000005.1"/>
</dbReference>
<dbReference type="PANTHER" id="PTHR43861">
    <property type="entry name" value="TRANS-ACONITATE 2-METHYLTRANSFERASE-RELATED"/>
    <property type="match status" value="1"/>
</dbReference>
<feature type="domain" description="Methyltransferase" evidence="3">
    <location>
        <begin position="90"/>
        <end position="184"/>
    </location>
</feature>
<evidence type="ECO:0000256" key="1">
    <source>
        <dbReference type="ARBA" id="ARBA00022603"/>
    </source>
</evidence>
<organism evidence="4 5">
    <name type="scientific">Winogradskyella pulchriflava</name>
    <dbReference type="NCBI Taxonomy" id="1110688"/>
    <lineage>
        <taxon>Bacteria</taxon>
        <taxon>Pseudomonadati</taxon>
        <taxon>Bacteroidota</taxon>
        <taxon>Flavobacteriia</taxon>
        <taxon>Flavobacteriales</taxon>
        <taxon>Flavobacteriaceae</taxon>
        <taxon>Winogradskyella</taxon>
    </lineage>
</organism>
<dbReference type="SUPFAM" id="SSF53335">
    <property type="entry name" value="S-adenosyl-L-methionine-dependent methyltransferases"/>
    <property type="match status" value="1"/>
</dbReference>
<reference evidence="4 5" key="1">
    <citation type="submission" date="2024-09" db="EMBL/GenBank/DDBJ databases">
        <authorList>
            <person name="Sun Q."/>
            <person name="Mori K."/>
        </authorList>
    </citation>
    <scope>NUCLEOTIDE SEQUENCE [LARGE SCALE GENOMIC DNA]</scope>
    <source>
        <strain evidence="4 5">NCAIM B.02481</strain>
    </source>
</reference>
<dbReference type="PANTHER" id="PTHR43861:SF1">
    <property type="entry name" value="TRANS-ACONITATE 2-METHYLTRANSFERASE"/>
    <property type="match status" value="1"/>
</dbReference>
<comment type="caution">
    <text evidence="4">The sequence shown here is derived from an EMBL/GenBank/DDBJ whole genome shotgun (WGS) entry which is preliminary data.</text>
</comment>
<keyword evidence="2 4" id="KW-0808">Transferase</keyword>